<evidence type="ECO:0000256" key="6">
    <source>
        <dbReference type="SAM" id="Coils"/>
    </source>
</evidence>
<gene>
    <name evidence="8" type="ORF">MUN86_12405</name>
</gene>
<dbReference type="InterPro" id="IPR036890">
    <property type="entry name" value="HATPase_C_sf"/>
</dbReference>
<dbReference type="Gene3D" id="1.10.287.130">
    <property type="match status" value="1"/>
</dbReference>
<dbReference type="SMART" id="SM00091">
    <property type="entry name" value="PAS"/>
    <property type="match status" value="5"/>
</dbReference>
<dbReference type="Pfam" id="PF00512">
    <property type="entry name" value="HisKA"/>
    <property type="match status" value="1"/>
</dbReference>
<dbReference type="InterPro" id="IPR005467">
    <property type="entry name" value="His_kinase_dom"/>
</dbReference>
<dbReference type="PRINTS" id="PR00344">
    <property type="entry name" value="BCTRLSENSOR"/>
</dbReference>
<dbReference type="Gene3D" id="3.30.450.20">
    <property type="entry name" value="PAS domain"/>
    <property type="match status" value="5"/>
</dbReference>
<evidence type="ECO:0000256" key="4">
    <source>
        <dbReference type="ARBA" id="ARBA00022679"/>
    </source>
</evidence>
<feature type="coiled-coil region" evidence="6">
    <location>
        <begin position="915"/>
        <end position="949"/>
    </location>
</feature>
<dbReference type="InterPro" id="IPR036097">
    <property type="entry name" value="HisK_dim/P_sf"/>
</dbReference>
<evidence type="ECO:0000256" key="3">
    <source>
        <dbReference type="ARBA" id="ARBA00022553"/>
    </source>
</evidence>
<dbReference type="InterPro" id="IPR035965">
    <property type="entry name" value="PAS-like_dom_sf"/>
</dbReference>
<feature type="coiled-coil region" evidence="6">
    <location>
        <begin position="445"/>
        <end position="532"/>
    </location>
</feature>
<feature type="coiled-coil region" evidence="6">
    <location>
        <begin position="283"/>
        <end position="334"/>
    </location>
</feature>
<dbReference type="PROSITE" id="PS50109">
    <property type="entry name" value="HIS_KIN"/>
    <property type="match status" value="1"/>
</dbReference>
<dbReference type="RefSeq" id="WP_245118186.1">
    <property type="nucleotide sequence ID" value="NZ_CP095061.1"/>
</dbReference>
<dbReference type="EMBL" id="CP095061">
    <property type="protein sequence ID" value="UOQ64392.1"/>
    <property type="molecule type" value="Genomic_DNA"/>
</dbReference>
<protein>
    <recommendedName>
        <fullName evidence="2">histidine kinase</fullName>
        <ecNumber evidence="2">2.7.13.3</ecNumber>
    </recommendedName>
</protein>
<keyword evidence="3" id="KW-0597">Phosphoprotein</keyword>
<dbReference type="CDD" id="cd00082">
    <property type="entry name" value="HisKA"/>
    <property type="match status" value="1"/>
</dbReference>
<dbReference type="CDD" id="cd00130">
    <property type="entry name" value="PAS"/>
    <property type="match status" value="1"/>
</dbReference>
<dbReference type="Pfam" id="PF02518">
    <property type="entry name" value="HATPase_c"/>
    <property type="match status" value="1"/>
</dbReference>
<keyword evidence="9" id="KW-1185">Reference proteome</keyword>
<dbReference type="Gene3D" id="3.30.565.10">
    <property type="entry name" value="Histidine kinase-like ATPase, C-terminal domain"/>
    <property type="match status" value="1"/>
</dbReference>
<evidence type="ECO:0000256" key="2">
    <source>
        <dbReference type="ARBA" id="ARBA00012438"/>
    </source>
</evidence>
<dbReference type="SMART" id="SM00388">
    <property type="entry name" value="HisKA"/>
    <property type="match status" value="1"/>
</dbReference>
<proteinExistence type="predicted"/>
<organism evidence="8 9">
    <name type="scientific">Hymenobacter volaticus</name>
    <dbReference type="NCBI Taxonomy" id="2932254"/>
    <lineage>
        <taxon>Bacteria</taxon>
        <taxon>Pseudomonadati</taxon>
        <taxon>Bacteroidota</taxon>
        <taxon>Cytophagia</taxon>
        <taxon>Cytophagales</taxon>
        <taxon>Hymenobacteraceae</taxon>
        <taxon>Hymenobacter</taxon>
    </lineage>
</organism>
<dbReference type="EC" id="2.7.13.3" evidence="2"/>
<dbReference type="SUPFAM" id="SSF55785">
    <property type="entry name" value="PYP-like sensor domain (PAS domain)"/>
    <property type="match status" value="4"/>
</dbReference>
<keyword evidence="5" id="KW-0418">Kinase</keyword>
<dbReference type="InterPro" id="IPR003594">
    <property type="entry name" value="HATPase_dom"/>
</dbReference>
<reference evidence="8" key="1">
    <citation type="submission" date="2022-04" db="EMBL/GenBank/DDBJ databases">
        <title>Hymenobacter sp. isolated from the air.</title>
        <authorList>
            <person name="Won M."/>
            <person name="Lee C.-M."/>
            <person name="Woen H.-Y."/>
            <person name="Kwon S.-W."/>
        </authorList>
    </citation>
    <scope>NUCLEOTIDE SEQUENCE</scope>
    <source>
        <strain evidence="8">5420S-77</strain>
    </source>
</reference>
<dbReference type="Proteomes" id="UP000830401">
    <property type="component" value="Chromosome"/>
</dbReference>
<dbReference type="PANTHER" id="PTHR43304">
    <property type="entry name" value="PHYTOCHROME-LIKE PROTEIN CPH1"/>
    <property type="match status" value="1"/>
</dbReference>
<dbReference type="Pfam" id="PF08448">
    <property type="entry name" value="PAS_4"/>
    <property type="match status" value="4"/>
</dbReference>
<evidence type="ECO:0000256" key="1">
    <source>
        <dbReference type="ARBA" id="ARBA00000085"/>
    </source>
</evidence>
<dbReference type="PANTHER" id="PTHR43304:SF1">
    <property type="entry name" value="PAC DOMAIN-CONTAINING PROTEIN"/>
    <property type="match status" value="1"/>
</dbReference>
<dbReference type="InterPro" id="IPR000014">
    <property type="entry name" value="PAS"/>
</dbReference>
<evidence type="ECO:0000313" key="9">
    <source>
        <dbReference type="Proteomes" id="UP000830401"/>
    </source>
</evidence>
<dbReference type="SMART" id="SM00387">
    <property type="entry name" value="HATPase_c"/>
    <property type="match status" value="1"/>
</dbReference>
<dbReference type="SUPFAM" id="SSF47384">
    <property type="entry name" value="Homodimeric domain of signal transducing histidine kinase"/>
    <property type="match status" value="1"/>
</dbReference>
<evidence type="ECO:0000256" key="5">
    <source>
        <dbReference type="ARBA" id="ARBA00022777"/>
    </source>
</evidence>
<dbReference type="InterPro" id="IPR003661">
    <property type="entry name" value="HisK_dim/P_dom"/>
</dbReference>
<dbReference type="InterPro" id="IPR052162">
    <property type="entry name" value="Sensor_kinase/Photoreceptor"/>
</dbReference>
<keyword evidence="6" id="KW-0175">Coiled coil</keyword>
<evidence type="ECO:0000313" key="8">
    <source>
        <dbReference type="EMBL" id="UOQ64392.1"/>
    </source>
</evidence>
<sequence length="1174" mass="133979">MPDPTIPLPAELSAPDELMHVLMEVSLTGFILFQPVYAPDGQTITDLAYVRLNPAAQRMLQLPERPEQTFLTLYPNAKDAGIFDFYCTSFETGKAGQYNVNYQHDRLDNYFHLAAQRSGSLLVVSFSDTSDQDRSSVEQALRESQAREQASRADAELQRQQLHNIFMQAPAMICIFEGPEHVFKLVNPLYQQLVGERPLLGKPIAVAMPELAGQPIFGLLDNVYNTGETFYAHEMLVQLDHDNSGGLGENYYNFIYQAICNLEGGIDGILVFAYEVTTQVVARQGIERNEAQLQQLNQQLEAANQALLTTVRAAEQAQEEAETQRQRLHDVLEQLPASIATFHGPDHVYQLVNPPYQQLFPGRSLQGRTFREAMPELEGQHFFELFDQVYQTGEPFNGVEIETWVYITNTGQLEQRYFNLFLQALRNADGTVNGILNFAYDVTEQVQIRRQVEQSRQQVEQLNQELASANEELFVANDEIRANVAELQLTEQALLELNIDLENRVVERTQEAQQAQKEAERQQARLERFFMQAPAAICVLDGPDLVFELVNPEYQRLFPERELQDRPILEAMPEIAGHRVHKTLLEVYQTGETHQEPVLLVPMRRSENGELEDRYFNYIQQARYNEHGQIDGILVFAFEVTEQVLDRQRADALQAEVLAGMQRIVQERESYYQVFEQTPACIVLLRGPQHRVEYHNEAYQQLFPGREMHGRTIAEIQPDALAQGFVALLDKVYNTGETFYGNELQLVIDQPGDLPPKVNYFNFTYQAFREKGEIVGVSVFAYEVGEQVRARQQREQNQRRLQLITDALPVLIGYIDQEERYQFVNRGYEVWFKRDPAEFLGQSARELLGAKAYNGVQPYIARALAGERLDFEARMPYRDDFIRYIRTSYVPEIQDGHVIGFYSMVADITDQVLGRQQVEELNEELAVINEELQATNEELLDTNQQLIRTNVDLDNFIYTASHDLRAPIANIEGLLHALAQQLPEASATDTQVLAILQMMQGSVERFQKTIDHLTDLTKLQKEHVQLHQSVDLVAIVEEVRLDLAPLLESTKAQLEVDVNQCPTISFSQKNLRSVVYNLLSNALKYRHPNRQPRVCIRCRQVDGYAKLEVQDNGLGLDTAQQVRLFGMFQRLHDHVEGTGIGLYMVKRMVENAGGNIQVESEPGVGSTFTVSFPC</sequence>
<keyword evidence="4" id="KW-0808">Transferase</keyword>
<dbReference type="SUPFAM" id="SSF55874">
    <property type="entry name" value="ATPase domain of HSP90 chaperone/DNA topoisomerase II/histidine kinase"/>
    <property type="match status" value="1"/>
</dbReference>
<dbReference type="InterPro" id="IPR004358">
    <property type="entry name" value="Sig_transdc_His_kin-like_C"/>
</dbReference>
<dbReference type="InterPro" id="IPR013656">
    <property type="entry name" value="PAS_4"/>
</dbReference>
<name>A0ABY4G0J9_9BACT</name>
<comment type="catalytic activity">
    <reaction evidence="1">
        <text>ATP + protein L-histidine = ADP + protein N-phospho-L-histidine.</text>
        <dbReference type="EC" id="2.7.13.3"/>
    </reaction>
</comment>
<evidence type="ECO:0000259" key="7">
    <source>
        <dbReference type="PROSITE" id="PS50109"/>
    </source>
</evidence>
<accession>A0ABY4G0J9</accession>
<feature type="domain" description="Histidine kinase" evidence="7">
    <location>
        <begin position="959"/>
        <end position="1174"/>
    </location>
</feature>